<evidence type="ECO:0000256" key="2">
    <source>
        <dbReference type="ARBA" id="ARBA00023186"/>
    </source>
</evidence>
<evidence type="ECO:0000313" key="4">
    <source>
        <dbReference type="EMBL" id="KAG0576900.1"/>
    </source>
</evidence>
<evidence type="ECO:0000256" key="3">
    <source>
        <dbReference type="ARBA" id="ARBA00023300"/>
    </source>
</evidence>
<keyword evidence="3" id="KW-0120">Carbon dioxide fixation</keyword>
<keyword evidence="1" id="KW-0602">Photosynthesis</keyword>
<comment type="caution">
    <text evidence="4">The sequence shown here is derived from an EMBL/GenBank/DDBJ whole genome shotgun (WGS) entry which is preliminary data.</text>
</comment>
<dbReference type="GO" id="GO:0044183">
    <property type="term" value="F:protein folding chaperone"/>
    <property type="evidence" value="ECO:0007669"/>
    <property type="project" value="InterPro"/>
</dbReference>
<dbReference type="Pfam" id="PF02341">
    <property type="entry name" value="RbcX"/>
    <property type="match status" value="1"/>
</dbReference>
<evidence type="ECO:0000256" key="1">
    <source>
        <dbReference type="ARBA" id="ARBA00022531"/>
    </source>
</evidence>
<organism evidence="4 5">
    <name type="scientific">Ceratodon purpureus</name>
    <name type="common">Fire moss</name>
    <name type="synonym">Dicranum purpureum</name>
    <dbReference type="NCBI Taxonomy" id="3225"/>
    <lineage>
        <taxon>Eukaryota</taxon>
        <taxon>Viridiplantae</taxon>
        <taxon>Streptophyta</taxon>
        <taxon>Embryophyta</taxon>
        <taxon>Bryophyta</taxon>
        <taxon>Bryophytina</taxon>
        <taxon>Bryopsida</taxon>
        <taxon>Dicranidae</taxon>
        <taxon>Pseudoditrichales</taxon>
        <taxon>Ditrichaceae</taxon>
        <taxon>Ceratodon</taxon>
    </lineage>
</organism>
<dbReference type="Gene3D" id="1.10.1200.210">
    <property type="entry name" value="Chaperonin-like RbcX"/>
    <property type="match status" value="1"/>
</dbReference>
<dbReference type="Proteomes" id="UP000822688">
    <property type="component" value="Chromosome 5"/>
</dbReference>
<dbReference type="GO" id="GO:0110102">
    <property type="term" value="P:ribulose bisphosphate carboxylase complex assembly"/>
    <property type="evidence" value="ECO:0007669"/>
    <property type="project" value="InterPro"/>
</dbReference>
<gene>
    <name evidence="4" type="ORF">KC19_5G116300</name>
</gene>
<name>A0A8T0I0D6_CERPU</name>
<dbReference type="EMBL" id="CM026425">
    <property type="protein sequence ID" value="KAG0576900.1"/>
    <property type="molecule type" value="Genomic_DNA"/>
</dbReference>
<dbReference type="InterPro" id="IPR003435">
    <property type="entry name" value="Chaperonin_RcbX"/>
</dbReference>
<dbReference type="AlphaFoldDB" id="A0A8T0I0D6"/>
<dbReference type="PANTHER" id="PTHR33791">
    <property type="entry name" value="CHAPERONIN-LIKE RBCX PROTEIN 1, CHLOROPLASTIC"/>
    <property type="match status" value="1"/>
</dbReference>
<keyword evidence="2" id="KW-0143">Chaperone</keyword>
<dbReference type="GO" id="GO:0015977">
    <property type="term" value="P:carbon fixation"/>
    <property type="evidence" value="ECO:0007669"/>
    <property type="project" value="UniProtKB-KW"/>
</dbReference>
<proteinExistence type="predicted"/>
<dbReference type="GO" id="GO:0015979">
    <property type="term" value="P:photosynthesis"/>
    <property type="evidence" value="ECO:0007669"/>
    <property type="project" value="UniProtKB-KW"/>
</dbReference>
<dbReference type="InterPro" id="IPR038052">
    <property type="entry name" value="Chaperonin_RbcX_sf"/>
</dbReference>
<evidence type="ECO:0000313" key="5">
    <source>
        <dbReference type="Proteomes" id="UP000822688"/>
    </source>
</evidence>
<protein>
    <recommendedName>
        <fullName evidence="6">Chaperonin-like RBCX protein 1, chloroplastic</fullName>
    </recommendedName>
</protein>
<reference evidence="4" key="1">
    <citation type="submission" date="2020-06" db="EMBL/GenBank/DDBJ databases">
        <title>WGS assembly of Ceratodon purpureus strain R40.</title>
        <authorList>
            <person name="Carey S.B."/>
            <person name="Jenkins J."/>
            <person name="Shu S."/>
            <person name="Lovell J.T."/>
            <person name="Sreedasyam A."/>
            <person name="Maumus F."/>
            <person name="Tiley G.P."/>
            <person name="Fernandez-Pozo N."/>
            <person name="Barry K."/>
            <person name="Chen C."/>
            <person name="Wang M."/>
            <person name="Lipzen A."/>
            <person name="Daum C."/>
            <person name="Saski C.A."/>
            <person name="Payton A.C."/>
            <person name="Mcbreen J.C."/>
            <person name="Conrad R.E."/>
            <person name="Kollar L.M."/>
            <person name="Olsson S."/>
            <person name="Huttunen S."/>
            <person name="Landis J.B."/>
            <person name="Wickett N.J."/>
            <person name="Johnson M.G."/>
            <person name="Rensing S.A."/>
            <person name="Grimwood J."/>
            <person name="Schmutz J."/>
            <person name="Mcdaniel S.F."/>
        </authorList>
    </citation>
    <scope>NUCLEOTIDE SEQUENCE</scope>
    <source>
        <strain evidence="4">R40</strain>
    </source>
</reference>
<dbReference type="PANTHER" id="PTHR33791:SF12">
    <property type="entry name" value="CHAPERONIN-LIKE RBCX PROTEIN 1, CHLOROPLASTIC"/>
    <property type="match status" value="1"/>
</dbReference>
<keyword evidence="5" id="KW-1185">Reference proteome</keyword>
<accession>A0A8T0I0D6</accession>
<evidence type="ECO:0008006" key="6">
    <source>
        <dbReference type="Google" id="ProtNLM"/>
    </source>
</evidence>
<dbReference type="SUPFAM" id="SSF158615">
    <property type="entry name" value="RbcX-like"/>
    <property type="match status" value="1"/>
</dbReference>
<sequence length="317" mass="35303">MCTCCCMRWFLRLGSKGDGRSKGGRSQEPGATTGLSCVCSHGFRFQPQSESESRSEARPREVELDAKTSSLHEFAAVGDVLLPGGWCWNAQFWAGCLNSVVILVCSHLRTMATAMRSTGCCAIANTASLRQTQNTSKQDRWKRSSSTGCRTGAMLVPSATGLTSELFCNKKCFMPKNGSRRNFRVGRVNPIRSKMFVPGFGEASPEAQAAAALHNFFTYVAVKIVASQLEDYNKEAYVDLMDFLEKTPLKDGDKFIAQLMRESFRHKNLALRIMEVRSAYATQDFEWDNLQDLSGKQIEKANTALMREFLTETSNME</sequence>